<sequence length="71" mass="7770">MTIDATVAADRQFRVLGPLEVRCDGATLAIGPPKQRAARRAAERVRLVTAVGETSYSGRRLERLFAAEFLP</sequence>
<gene>
    <name evidence="1" type="ORF">Vau01_065910</name>
</gene>
<dbReference type="RefSeq" id="WP_204000728.1">
    <property type="nucleotide sequence ID" value="NZ_BOPG01000044.1"/>
</dbReference>
<name>A0A8J3ZCB6_9ACTN</name>
<comment type="caution">
    <text evidence="1">The sequence shown here is derived from an EMBL/GenBank/DDBJ whole genome shotgun (WGS) entry which is preliminary data.</text>
</comment>
<dbReference type="AlphaFoldDB" id="A0A8J3ZCB6"/>
<organism evidence="1 2">
    <name type="scientific">Virgisporangium aurantiacum</name>
    <dbReference type="NCBI Taxonomy" id="175570"/>
    <lineage>
        <taxon>Bacteria</taxon>
        <taxon>Bacillati</taxon>
        <taxon>Actinomycetota</taxon>
        <taxon>Actinomycetes</taxon>
        <taxon>Micromonosporales</taxon>
        <taxon>Micromonosporaceae</taxon>
        <taxon>Virgisporangium</taxon>
    </lineage>
</organism>
<evidence type="ECO:0000313" key="2">
    <source>
        <dbReference type="Proteomes" id="UP000612585"/>
    </source>
</evidence>
<reference evidence="1" key="1">
    <citation type="submission" date="2021-01" db="EMBL/GenBank/DDBJ databases">
        <title>Whole genome shotgun sequence of Virgisporangium aurantiacum NBRC 16421.</title>
        <authorList>
            <person name="Komaki H."/>
            <person name="Tamura T."/>
        </authorList>
    </citation>
    <scope>NUCLEOTIDE SEQUENCE</scope>
    <source>
        <strain evidence="1">NBRC 16421</strain>
    </source>
</reference>
<evidence type="ECO:0000313" key="1">
    <source>
        <dbReference type="EMBL" id="GIJ59075.1"/>
    </source>
</evidence>
<dbReference type="EMBL" id="BOPG01000044">
    <property type="protein sequence ID" value="GIJ59075.1"/>
    <property type="molecule type" value="Genomic_DNA"/>
</dbReference>
<accession>A0A8J3ZCB6</accession>
<proteinExistence type="predicted"/>
<keyword evidence="2" id="KW-1185">Reference proteome</keyword>
<dbReference type="Proteomes" id="UP000612585">
    <property type="component" value="Unassembled WGS sequence"/>
</dbReference>
<protein>
    <submittedName>
        <fullName evidence="1">Uncharacterized protein</fullName>
    </submittedName>
</protein>